<gene>
    <name evidence="1" type="ORF">PENDEC_c010G06002</name>
</gene>
<name>A0A1V6PC07_PENDC</name>
<dbReference type="EMBL" id="MDYL01000010">
    <property type="protein sequence ID" value="OQD74551.1"/>
    <property type="molecule type" value="Genomic_DNA"/>
</dbReference>
<protein>
    <submittedName>
        <fullName evidence="1">Uncharacterized protein</fullName>
    </submittedName>
</protein>
<comment type="caution">
    <text evidence="1">The sequence shown here is derived from an EMBL/GenBank/DDBJ whole genome shotgun (WGS) entry which is preliminary data.</text>
</comment>
<dbReference type="STRING" id="69771.A0A1V6PC07"/>
<dbReference type="OrthoDB" id="4358290at2759"/>
<keyword evidence="2" id="KW-1185">Reference proteome</keyword>
<dbReference type="Proteomes" id="UP000191522">
    <property type="component" value="Unassembled WGS sequence"/>
</dbReference>
<dbReference type="AlphaFoldDB" id="A0A1V6PC07"/>
<sequence>MSSSDSEDGNPLSPRPFSTRSPKLEELFKIVAILGSEKLTYTEEDLAALGISLSFSKFPCFADEMKFFQPISAADLARYNAPEDRFEEDYEYLLEEYRETDRLCTCIESTLDYRYRSLRRGKKGRYLEEIYKWTPITIENSFYRHRGEYFLRALGSPAGWELTSLEEWIQPGGDEIPEPHVRMITINYGVPDNTRLLVSELSAIVQVLDQRVNQPELQEASLFPVLLISLSGLGNGRIIEALYDVEQDELTLRASEIISLAKNPALDLILRFMASKPQV</sequence>
<reference evidence="2" key="1">
    <citation type="journal article" date="2017" name="Nat. Microbiol.">
        <title>Global analysis of biosynthetic gene clusters reveals vast potential of secondary metabolite production in Penicillium species.</title>
        <authorList>
            <person name="Nielsen J.C."/>
            <person name="Grijseels S."/>
            <person name="Prigent S."/>
            <person name="Ji B."/>
            <person name="Dainat J."/>
            <person name="Nielsen K.F."/>
            <person name="Frisvad J.C."/>
            <person name="Workman M."/>
            <person name="Nielsen J."/>
        </authorList>
    </citation>
    <scope>NUCLEOTIDE SEQUENCE [LARGE SCALE GENOMIC DNA]</scope>
    <source>
        <strain evidence="2">IBT 11843</strain>
    </source>
</reference>
<organism evidence="1 2">
    <name type="scientific">Penicillium decumbens</name>
    <dbReference type="NCBI Taxonomy" id="69771"/>
    <lineage>
        <taxon>Eukaryota</taxon>
        <taxon>Fungi</taxon>
        <taxon>Dikarya</taxon>
        <taxon>Ascomycota</taxon>
        <taxon>Pezizomycotina</taxon>
        <taxon>Eurotiomycetes</taxon>
        <taxon>Eurotiomycetidae</taxon>
        <taxon>Eurotiales</taxon>
        <taxon>Aspergillaceae</taxon>
        <taxon>Penicillium</taxon>
    </lineage>
</organism>
<accession>A0A1V6PC07</accession>
<evidence type="ECO:0000313" key="1">
    <source>
        <dbReference type="EMBL" id="OQD74551.1"/>
    </source>
</evidence>
<proteinExistence type="predicted"/>
<evidence type="ECO:0000313" key="2">
    <source>
        <dbReference type="Proteomes" id="UP000191522"/>
    </source>
</evidence>